<feature type="transmembrane region" description="Helical" evidence="2">
    <location>
        <begin position="165"/>
        <end position="184"/>
    </location>
</feature>
<evidence type="ECO:0000313" key="3">
    <source>
        <dbReference type="EMBL" id="EJN86201.1"/>
    </source>
</evidence>
<feature type="region of interest" description="Disordered" evidence="1">
    <location>
        <begin position="1"/>
        <end position="157"/>
    </location>
</feature>
<accession>J3JLI0</accession>
<dbReference type="Proteomes" id="UP000007814">
    <property type="component" value="Unassembled WGS sequence"/>
</dbReference>
<reference evidence="3 4" key="1">
    <citation type="submission" date="2012-07" db="EMBL/GenBank/DDBJ databases">
        <authorList>
            <person name="Durkin A.S."/>
            <person name="McCorrison J."/>
            <person name="Torralba M."/>
            <person name="Gillis M."/>
            <person name="Methe B."/>
            <person name="Sutton G."/>
            <person name="Nelson K.E."/>
        </authorList>
    </citation>
    <scope>NUCLEOTIDE SEQUENCE [LARGE SCALE GENOMIC DNA]</scope>
    <source>
        <strain evidence="4">ATCC 12104 / DSM 43013 / CCUG 2238 / JCM 8349 / NCTC 10301 / Howell 279</strain>
    </source>
</reference>
<feature type="compositionally biased region" description="Low complexity" evidence="1">
    <location>
        <begin position="484"/>
        <end position="502"/>
    </location>
</feature>
<feature type="compositionally biased region" description="Polar residues" evidence="1">
    <location>
        <begin position="52"/>
        <end position="62"/>
    </location>
</feature>
<feature type="region of interest" description="Disordered" evidence="1">
    <location>
        <begin position="474"/>
        <end position="502"/>
    </location>
</feature>
<dbReference type="EMBL" id="ALJK01000007">
    <property type="protein sequence ID" value="EJN86201.1"/>
    <property type="molecule type" value="Genomic_DNA"/>
</dbReference>
<keyword evidence="2" id="KW-0472">Membrane</keyword>
<feature type="compositionally biased region" description="Polar residues" evidence="1">
    <location>
        <begin position="347"/>
        <end position="359"/>
    </location>
</feature>
<feature type="compositionally biased region" description="Low complexity" evidence="1">
    <location>
        <begin position="63"/>
        <end position="74"/>
    </location>
</feature>
<organism evidence="3 4">
    <name type="scientific">Actinomyces naeslundii (strain ATCC 12104 / DSM 43013 / CCUG 2238 / JCM 8349 / NCTC 10301 / Howell 279)</name>
    <dbReference type="NCBI Taxonomy" id="1115803"/>
    <lineage>
        <taxon>Bacteria</taxon>
        <taxon>Bacillati</taxon>
        <taxon>Actinomycetota</taxon>
        <taxon>Actinomycetes</taxon>
        <taxon>Actinomycetales</taxon>
        <taxon>Actinomycetaceae</taxon>
        <taxon>Actinomyces</taxon>
    </lineage>
</organism>
<keyword evidence="2" id="KW-1133">Transmembrane helix</keyword>
<keyword evidence="2" id="KW-0812">Transmembrane</keyword>
<sequence>MSTTSTPDPGADAPLTRRQRRALERAQQAQQEAQTQDLPALSQPPAQARPAGTQSTSARSVGTPTPARPAHTAPQSQPQVSHHPTVPAQDASRPWRPVTAAPASTASRAGGHGARGAYTAADRGDHADEPAHPEDDAIVGTEDPDPTQRRRTLGGPLGRMPRGPLAVGLIGVVVLAMILVPLAVNKFVSGRNGSGTSTVAQATVLDGNAPLSQLLTISGRVGSGSAPSITLSNEASLSAPSSVLTDVVETGQGREVSEGSPVILQVSQFSGIDGHNTTGNDDGYKLWQGKLGASVGEYINAAVSGQHEGSRIVLREPAEEEDGSQTTKITVVDLLPTTATGEAKQPASGTPTVSEGSDGSITVSSAGLPAPTRASTAVLIKGTGPQIGTQHRLIARTTMVSWSSGQVLGESTYGYQNLPKRIDMSDTLVGISQNLVDITVGSRVVLSLPAEQAQGTEPVVVVIDVLAIDPAKSSASVAEQSGGAPTSTQSAPSSTPTPQDHS</sequence>
<gene>
    <name evidence="3" type="ORF">HMPREF1129_0747</name>
</gene>
<feature type="region of interest" description="Disordered" evidence="1">
    <location>
        <begin position="339"/>
        <end position="359"/>
    </location>
</feature>
<evidence type="ECO:0000256" key="2">
    <source>
        <dbReference type="SAM" id="Phobius"/>
    </source>
</evidence>
<feature type="compositionally biased region" description="Low complexity" evidence="1">
    <location>
        <begin position="103"/>
        <end position="121"/>
    </location>
</feature>
<evidence type="ECO:0000256" key="1">
    <source>
        <dbReference type="SAM" id="MobiDB-lite"/>
    </source>
</evidence>
<evidence type="ECO:0000313" key="4">
    <source>
        <dbReference type="Proteomes" id="UP000007814"/>
    </source>
</evidence>
<evidence type="ECO:0008006" key="5">
    <source>
        <dbReference type="Google" id="ProtNLM"/>
    </source>
</evidence>
<dbReference type="AlphaFoldDB" id="J3JLI0"/>
<dbReference type="PATRIC" id="fig|1115803.3.peg.100"/>
<name>J3JLI0_ACTNH</name>
<feature type="compositionally biased region" description="Basic and acidic residues" evidence="1">
    <location>
        <begin position="122"/>
        <end position="135"/>
    </location>
</feature>
<proteinExistence type="predicted"/>
<dbReference type="eggNOG" id="COG0545">
    <property type="taxonomic scope" value="Bacteria"/>
</dbReference>
<protein>
    <recommendedName>
        <fullName evidence="5">Peptidylprolyl isomerase</fullName>
    </recommendedName>
</protein>
<feature type="compositionally biased region" description="Low complexity" evidence="1">
    <location>
        <begin position="25"/>
        <end position="36"/>
    </location>
</feature>
<comment type="caution">
    <text evidence="3">The sequence shown here is derived from an EMBL/GenBank/DDBJ whole genome shotgun (WGS) entry which is preliminary data.</text>
</comment>